<comment type="caution">
    <text evidence="1">The sequence shown here is derived from an EMBL/GenBank/DDBJ whole genome shotgun (WGS) entry which is preliminary data.</text>
</comment>
<accession>A0AA40FE26</accession>
<keyword evidence="2" id="KW-1185">Reference proteome</keyword>
<gene>
    <name evidence="1" type="ORF">K0M31_016820</name>
</gene>
<evidence type="ECO:0000313" key="2">
    <source>
        <dbReference type="Proteomes" id="UP001177670"/>
    </source>
</evidence>
<reference evidence="1" key="1">
    <citation type="submission" date="2021-10" db="EMBL/GenBank/DDBJ databases">
        <title>Melipona bicolor Genome sequencing and assembly.</title>
        <authorList>
            <person name="Araujo N.S."/>
            <person name="Arias M.C."/>
        </authorList>
    </citation>
    <scope>NUCLEOTIDE SEQUENCE</scope>
    <source>
        <strain evidence="1">USP_2M_L1-L4_2017</strain>
        <tissue evidence="1">Whole body</tissue>
    </source>
</reference>
<name>A0AA40FE26_9HYME</name>
<dbReference type="AlphaFoldDB" id="A0AA40FE26"/>
<organism evidence="1 2">
    <name type="scientific">Melipona bicolor</name>
    <dbReference type="NCBI Taxonomy" id="60889"/>
    <lineage>
        <taxon>Eukaryota</taxon>
        <taxon>Metazoa</taxon>
        <taxon>Ecdysozoa</taxon>
        <taxon>Arthropoda</taxon>
        <taxon>Hexapoda</taxon>
        <taxon>Insecta</taxon>
        <taxon>Pterygota</taxon>
        <taxon>Neoptera</taxon>
        <taxon>Endopterygota</taxon>
        <taxon>Hymenoptera</taxon>
        <taxon>Apocrita</taxon>
        <taxon>Aculeata</taxon>
        <taxon>Apoidea</taxon>
        <taxon>Anthophila</taxon>
        <taxon>Apidae</taxon>
        <taxon>Melipona</taxon>
    </lineage>
</organism>
<dbReference type="EMBL" id="JAHYIQ010000053">
    <property type="protein sequence ID" value="KAK1117270.1"/>
    <property type="molecule type" value="Genomic_DNA"/>
</dbReference>
<sequence>MDCIEEFSECPTTRGNTLAIRGCRREEAAGRRHAIAGRDSRVIAIRPHALTQKVNVGGLRIEARQCKVVGTVEPIPYTADSAINQSVSAPNRRPAALIKDEEIDGELRFVEISRDEV</sequence>
<evidence type="ECO:0000313" key="1">
    <source>
        <dbReference type="EMBL" id="KAK1117270.1"/>
    </source>
</evidence>
<dbReference type="Proteomes" id="UP001177670">
    <property type="component" value="Unassembled WGS sequence"/>
</dbReference>
<protein>
    <submittedName>
        <fullName evidence="1">Uncharacterized protein</fullName>
    </submittedName>
</protein>
<proteinExistence type="predicted"/>